<comment type="caution">
    <text evidence="1">The sequence shown here is derived from an EMBL/GenBank/DDBJ whole genome shotgun (WGS) entry which is preliminary data.</text>
</comment>
<sequence length="189" mass="20191">MSSDPETEPGLRAALRAAASALKSDGVPFALTGGYALWVHGAPEPTHDVDFAVPEDEVEHAAASLAAAGFEVERPPEDWLFKAHRDGAMVDVLHRLQGDPVDSPLIAASGEQEILGLRMPVMPATEIMAAKLGSLSEHYCDLAPLLGVARAVREQLDWPRLRDEARDHPFAEAFLLLTDRLGISGPASG</sequence>
<evidence type="ECO:0000313" key="2">
    <source>
        <dbReference type="Proteomes" id="UP000252770"/>
    </source>
</evidence>
<protein>
    <recommendedName>
        <fullName evidence="3">Nucleotidyltransferase family protein</fullName>
    </recommendedName>
</protein>
<evidence type="ECO:0000313" key="1">
    <source>
        <dbReference type="EMBL" id="RCK70631.1"/>
    </source>
</evidence>
<dbReference type="InterPro" id="IPR039498">
    <property type="entry name" value="NTP_transf_5"/>
</dbReference>
<dbReference type="AlphaFoldDB" id="A0A367Z098"/>
<dbReference type="EMBL" id="QOUI01000002">
    <property type="protein sequence ID" value="RCK70631.1"/>
    <property type="molecule type" value="Genomic_DNA"/>
</dbReference>
<dbReference type="Proteomes" id="UP000252770">
    <property type="component" value="Unassembled WGS sequence"/>
</dbReference>
<reference evidence="1 2" key="1">
    <citation type="submission" date="2018-07" db="EMBL/GenBank/DDBJ databases">
        <title>Desertimonas flava gen. nov. sp. nov.</title>
        <authorList>
            <person name="Liu S."/>
        </authorList>
    </citation>
    <scope>NUCLEOTIDE SEQUENCE [LARGE SCALE GENOMIC DNA]</scope>
    <source>
        <strain evidence="1 2">16Sb5-5</strain>
    </source>
</reference>
<dbReference type="InterPro" id="IPR043519">
    <property type="entry name" value="NT_sf"/>
</dbReference>
<accession>A0A367Z098</accession>
<dbReference type="SUPFAM" id="SSF81301">
    <property type="entry name" value="Nucleotidyltransferase"/>
    <property type="match status" value="1"/>
</dbReference>
<dbReference type="Gene3D" id="3.30.460.40">
    <property type="match status" value="1"/>
</dbReference>
<organism evidence="1 2">
    <name type="scientific">Desertihabitans brevis</name>
    <dbReference type="NCBI Taxonomy" id="2268447"/>
    <lineage>
        <taxon>Bacteria</taxon>
        <taxon>Bacillati</taxon>
        <taxon>Actinomycetota</taxon>
        <taxon>Actinomycetes</taxon>
        <taxon>Propionibacteriales</taxon>
        <taxon>Propionibacteriaceae</taxon>
        <taxon>Desertihabitans</taxon>
    </lineage>
</organism>
<gene>
    <name evidence="1" type="ORF">DT076_04230</name>
</gene>
<name>A0A367Z098_9ACTN</name>
<proteinExistence type="predicted"/>
<evidence type="ECO:0008006" key="3">
    <source>
        <dbReference type="Google" id="ProtNLM"/>
    </source>
</evidence>
<dbReference type="RefSeq" id="WP_114125402.1">
    <property type="nucleotide sequence ID" value="NZ_QOUI01000002.1"/>
</dbReference>
<keyword evidence="2" id="KW-1185">Reference proteome</keyword>
<dbReference type="Pfam" id="PF14907">
    <property type="entry name" value="NTP_transf_5"/>
    <property type="match status" value="1"/>
</dbReference>